<evidence type="ECO:0000313" key="2">
    <source>
        <dbReference type="Proteomes" id="UP000601435"/>
    </source>
</evidence>
<dbReference type="Proteomes" id="UP000601435">
    <property type="component" value="Unassembled WGS sequence"/>
</dbReference>
<organism evidence="1 2">
    <name type="scientific">Symbiodinium necroappetens</name>
    <dbReference type="NCBI Taxonomy" id="1628268"/>
    <lineage>
        <taxon>Eukaryota</taxon>
        <taxon>Sar</taxon>
        <taxon>Alveolata</taxon>
        <taxon>Dinophyceae</taxon>
        <taxon>Suessiales</taxon>
        <taxon>Symbiodiniaceae</taxon>
        <taxon>Symbiodinium</taxon>
    </lineage>
</organism>
<comment type="caution">
    <text evidence="1">The sequence shown here is derived from an EMBL/GenBank/DDBJ whole genome shotgun (WGS) entry which is preliminary data.</text>
</comment>
<reference evidence="1" key="1">
    <citation type="submission" date="2021-02" db="EMBL/GenBank/DDBJ databases">
        <authorList>
            <person name="Dougan E. K."/>
            <person name="Rhodes N."/>
            <person name="Thang M."/>
            <person name="Chan C."/>
        </authorList>
    </citation>
    <scope>NUCLEOTIDE SEQUENCE</scope>
</reference>
<protein>
    <submittedName>
        <fullName evidence="1">Cnnm4 protein</fullName>
    </submittedName>
</protein>
<name>A0A812WHM9_9DINO</name>
<accession>A0A812WHM9</accession>
<gene>
    <name evidence="1" type="primary">cnnm4</name>
    <name evidence="1" type="ORF">SNEC2469_LOCUS19361</name>
</gene>
<dbReference type="EMBL" id="CAJNJA010033130">
    <property type="protein sequence ID" value="CAE7675064.1"/>
    <property type="molecule type" value="Genomic_DNA"/>
</dbReference>
<dbReference type="AlphaFoldDB" id="A0A812WHM9"/>
<keyword evidence="2" id="KW-1185">Reference proteome</keyword>
<evidence type="ECO:0000313" key="1">
    <source>
        <dbReference type="EMBL" id="CAE7675064.1"/>
    </source>
</evidence>
<sequence>MSSQWQSPWNAAERKAARKMLMSMLRTASISGAATALAIPLSCLVYMLSSSWVLSLQRLHSASHNLPRRARSKDFSAPRK</sequence>
<proteinExistence type="predicted"/>
<dbReference type="OrthoDB" id="445914at2759"/>